<reference evidence="2 3" key="1">
    <citation type="journal article" date="2010" name="BMC Genomics">
        <title>Genome analysis and comparative genomics of a Giardia intestinalis assemblage E isolate.</title>
        <authorList>
            <person name="Jerlstrom-Hultqvist J."/>
            <person name="Franzen O."/>
            <person name="Ankarklev J."/>
            <person name="Xu F."/>
            <person name="Nohynkova E."/>
            <person name="Andersson J.O."/>
            <person name="Svard S.G."/>
            <person name="Andersson B."/>
        </authorList>
    </citation>
    <scope>NUCLEOTIDE SEQUENCE [LARGE SCALE GENOMIC DNA]</scope>
    <source>
        <strain evidence="2 3">P15</strain>
    </source>
</reference>
<gene>
    <name evidence="2" type="ORF">GLP15_2045</name>
</gene>
<sequence>MSHAAGVLLGLHETEVNEKRVISAECSNGVQFRKLSMAWSSAARFLSDTPSVLPLENINFDSQNQSINIKFRQMNGVSMQILLQRHQNANLPFSEDVLRSYALQLLTGISALERLNFWPTVSLDTIIVSSSFSSDPCSVSMDDTLDYADLLIHGECFLTRYDPIVSIEKSTRGHDLQPPPLVSLSRVLDKLCKFQRQDTCTDGAPYHVGSMPGPRYSRELRVLIRACSQENSVLRPSAYHALQWFKRIHAGVDLSCVNGIPAVFSITSSTTSRSSSPVRSPSPSRLVSHPDYPTLLGNQRCLRAYLDSGPDKGLVEDLLETAVARRIAAGIAAISDYSRRRQLFATIKPRVGVAVTQETALMIATRANNSEAVQNILKTSPELLCAIHCGDTSLRIASRRGLFSIIRLLLGELGIRSPAGWTALMSAARHGYDDIVRLLLPEAGAQLQDGTSALMLACRYGHANCIRELCAVEKSLTTTSGSFAADFIMESFRNGTLNDTAKQRCLDALAGK</sequence>
<protein>
    <submittedName>
        <fullName evidence="2">Protein 21.1</fullName>
    </submittedName>
</protein>
<evidence type="ECO:0000313" key="2">
    <source>
        <dbReference type="EMBL" id="EFO64242.1"/>
    </source>
</evidence>
<feature type="region of interest" description="Disordered" evidence="1">
    <location>
        <begin position="269"/>
        <end position="289"/>
    </location>
</feature>
<dbReference type="Proteomes" id="UP000008974">
    <property type="component" value="Unassembled WGS sequence"/>
</dbReference>
<dbReference type="SUPFAM" id="SSF48403">
    <property type="entry name" value="Ankyrin repeat"/>
    <property type="match status" value="1"/>
</dbReference>
<dbReference type="Pfam" id="PF12796">
    <property type="entry name" value="Ank_2"/>
    <property type="match status" value="1"/>
</dbReference>
<dbReference type="PANTHER" id="PTHR24120:SF4">
    <property type="entry name" value="GH07239P"/>
    <property type="match status" value="1"/>
</dbReference>
<dbReference type="OrthoDB" id="159630at2759"/>
<feature type="compositionally biased region" description="Low complexity" evidence="1">
    <location>
        <begin position="269"/>
        <end position="287"/>
    </location>
</feature>
<dbReference type="EMBL" id="ACVC01000101">
    <property type="protein sequence ID" value="EFO64242.1"/>
    <property type="molecule type" value="Genomic_DNA"/>
</dbReference>
<dbReference type="STRING" id="658858.E1EZZ7"/>
<accession>E1EZZ7</accession>
<dbReference type="PANTHER" id="PTHR24120">
    <property type="entry name" value="GH07239P"/>
    <property type="match status" value="1"/>
</dbReference>
<dbReference type="OMA" id="FKRIHAG"/>
<dbReference type="SMART" id="SM00248">
    <property type="entry name" value="ANK"/>
    <property type="match status" value="4"/>
</dbReference>
<dbReference type="InterPro" id="IPR002110">
    <property type="entry name" value="Ankyrin_rpt"/>
</dbReference>
<dbReference type="InterPro" id="IPR036770">
    <property type="entry name" value="Ankyrin_rpt-contain_sf"/>
</dbReference>
<name>E1EZZ7_GIAIA</name>
<dbReference type="AlphaFoldDB" id="E1EZZ7"/>
<comment type="caution">
    <text evidence="2">The sequence shown here is derived from an EMBL/GenBank/DDBJ whole genome shotgun (WGS) entry which is preliminary data.</text>
</comment>
<evidence type="ECO:0000256" key="1">
    <source>
        <dbReference type="SAM" id="MobiDB-lite"/>
    </source>
</evidence>
<proteinExistence type="predicted"/>
<dbReference type="VEuPathDB" id="GiardiaDB:GLP15_2045"/>
<evidence type="ECO:0000313" key="3">
    <source>
        <dbReference type="Proteomes" id="UP000008974"/>
    </source>
</evidence>
<dbReference type="Gene3D" id="1.25.40.20">
    <property type="entry name" value="Ankyrin repeat-containing domain"/>
    <property type="match status" value="1"/>
</dbReference>
<organism evidence="2 3">
    <name type="scientific">Giardia intestinalis (strain P15)</name>
    <name type="common">Giardia lamblia</name>
    <dbReference type="NCBI Taxonomy" id="658858"/>
    <lineage>
        <taxon>Eukaryota</taxon>
        <taxon>Metamonada</taxon>
        <taxon>Diplomonadida</taxon>
        <taxon>Hexamitidae</taxon>
        <taxon>Giardiinae</taxon>
        <taxon>Giardia</taxon>
    </lineage>
</organism>